<evidence type="ECO:0000313" key="3">
    <source>
        <dbReference type="Proteomes" id="UP001498476"/>
    </source>
</evidence>
<feature type="region of interest" description="Disordered" evidence="1">
    <location>
        <begin position="1"/>
        <end position="30"/>
    </location>
</feature>
<evidence type="ECO:0000256" key="1">
    <source>
        <dbReference type="SAM" id="MobiDB-lite"/>
    </source>
</evidence>
<accession>A0ABR1GLF2</accession>
<evidence type="ECO:0000313" key="2">
    <source>
        <dbReference type="EMBL" id="KAK7402659.1"/>
    </source>
</evidence>
<dbReference type="Proteomes" id="UP001498476">
    <property type="component" value="Unassembled WGS sequence"/>
</dbReference>
<gene>
    <name evidence="2" type="ORF">QQX98_011567</name>
</gene>
<organism evidence="2 3">
    <name type="scientific">Neonectria punicea</name>
    <dbReference type="NCBI Taxonomy" id="979145"/>
    <lineage>
        <taxon>Eukaryota</taxon>
        <taxon>Fungi</taxon>
        <taxon>Dikarya</taxon>
        <taxon>Ascomycota</taxon>
        <taxon>Pezizomycotina</taxon>
        <taxon>Sordariomycetes</taxon>
        <taxon>Hypocreomycetidae</taxon>
        <taxon>Hypocreales</taxon>
        <taxon>Nectriaceae</taxon>
        <taxon>Neonectria</taxon>
    </lineage>
</organism>
<sequence>MMPGGPRSSPPLQHQLAEAASSNTSARRMMEECETVKLRLLDQKFTMKNYPDPLLPRSKDKSKTYPPGVTLEMEKRWLKMINDCKL</sequence>
<dbReference type="EMBL" id="JAZAVJ010000289">
    <property type="protein sequence ID" value="KAK7402659.1"/>
    <property type="molecule type" value="Genomic_DNA"/>
</dbReference>
<reference evidence="2 3" key="1">
    <citation type="journal article" date="2025" name="Microbiol. Resour. Announc.">
        <title>Draft genome sequences for Neonectria magnoliae and Neonectria punicea, canker pathogens of Liriodendron tulipifera and Acer saccharum in West Virginia.</title>
        <authorList>
            <person name="Petronek H.M."/>
            <person name="Kasson M.T."/>
            <person name="Metheny A.M."/>
            <person name="Stauder C.M."/>
            <person name="Lovett B."/>
            <person name="Lynch S.C."/>
            <person name="Garnas J.R."/>
            <person name="Kasson L.R."/>
            <person name="Stajich J.E."/>
        </authorList>
    </citation>
    <scope>NUCLEOTIDE SEQUENCE [LARGE SCALE GENOMIC DNA]</scope>
    <source>
        <strain evidence="2 3">NRRL 64653</strain>
    </source>
</reference>
<name>A0ABR1GLF2_9HYPO</name>
<keyword evidence="3" id="KW-1185">Reference proteome</keyword>
<protein>
    <submittedName>
        <fullName evidence="2">Uncharacterized protein</fullName>
    </submittedName>
</protein>
<proteinExistence type="predicted"/>
<comment type="caution">
    <text evidence="2">The sequence shown here is derived from an EMBL/GenBank/DDBJ whole genome shotgun (WGS) entry which is preliminary data.</text>
</comment>